<evidence type="ECO:0000259" key="2">
    <source>
        <dbReference type="Pfam" id="PF17930"/>
    </source>
</evidence>
<keyword evidence="4" id="KW-1185">Reference proteome</keyword>
<dbReference type="PANTHER" id="PTHR39962">
    <property type="entry name" value="BLL4848 PROTEIN"/>
    <property type="match status" value="1"/>
</dbReference>
<dbReference type="STRING" id="217511.GCA_001463845_00375"/>
<dbReference type="Proteomes" id="UP000004310">
    <property type="component" value="Unassembled WGS sequence"/>
</dbReference>
<dbReference type="RefSeq" id="WP_007066743.1">
    <property type="nucleotide sequence ID" value="NZ_DS022272.1"/>
</dbReference>
<dbReference type="InterPro" id="IPR010415">
    <property type="entry name" value="LpxI_C"/>
</dbReference>
<reference evidence="3 4" key="1">
    <citation type="journal article" date="2010" name="J. Bacteriol.">
        <title>Genome sequence of Fulvimarina pelagi HTCC2506T, a Mn(II)-oxidizing alphaproteobacterium possessing an aerobic anoxygenic photosynthetic gene cluster and Xanthorhodopsin.</title>
        <authorList>
            <person name="Kang I."/>
            <person name="Oh H.M."/>
            <person name="Lim S.I."/>
            <person name="Ferriera S."/>
            <person name="Giovannoni S.J."/>
            <person name="Cho J.C."/>
        </authorList>
    </citation>
    <scope>NUCLEOTIDE SEQUENCE [LARGE SCALE GENOMIC DNA]</scope>
    <source>
        <strain evidence="3 4">HTCC2506</strain>
    </source>
</reference>
<dbReference type="Gene3D" id="3.40.50.20">
    <property type="match status" value="1"/>
</dbReference>
<dbReference type="Pfam" id="PF17930">
    <property type="entry name" value="LpxI_N"/>
    <property type="match status" value="1"/>
</dbReference>
<evidence type="ECO:0008006" key="5">
    <source>
        <dbReference type="Google" id="ProtNLM"/>
    </source>
</evidence>
<dbReference type="EMBL" id="AATP01000001">
    <property type="protein sequence ID" value="EAU42769.1"/>
    <property type="molecule type" value="Genomic_DNA"/>
</dbReference>
<protein>
    <recommendedName>
        <fullName evidence="5">Phosphatidate cytidyltransferase</fullName>
    </recommendedName>
</protein>
<evidence type="ECO:0000313" key="4">
    <source>
        <dbReference type="Proteomes" id="UP000004310"/>
    </source>
</evidence>
<gene>
    <name evidence="3" type="ORF">FP2506_08006</name>
</gene>
<dbReference type="InterPro" id="IPR053174">
    <property type="entry name" value="LpxI"/>
</dbReference>
<dbReference type="HOGENOM" id="CLU_085042_1_0_5"/>
<sequence length="287" mass="30394">MAEDGRERLGIVAGGGGLPMIVANAAIEKGMEPVFARFSDGMTNDSIIGRSRAFAWGRTGDAIEWLKAEGVQKLVFCGTISSRPDFRSILPSFKTLKRLPRALRIVKGGDDRLLRNLSRYLESEGFDLLPVQAVAPELLAPEGVLTARTPTAEESAALDLAHRAATALGVLDAGQAVIASNERIIAMEGIEGTRAMMRRVAEYRAARKIGRGERLALVKAVKPGQDRRFDLPSIGVQTIDEAEAAGITAIGVSAGESLILGFDDVIDRANTAGLAVCGLGGEQGTAR</sequence>
<evidence type="ECO:0000313" key="3">
    <source>
        <dbReference type="EMBL" id="EAU42769.1"/>
    </source>
</evidence>
<dbReference type="AlphaFoldDB" id="Q0G6E5"/>
<dbReference type="eggNOG" id="COG3494">
    <property type="taxonomic scope" value="Bacteria"/>
</dbReference>
<proteinExistence type="predicted"/>
<accession>Q0G6E5</accession>
<comment type="caution">
    <text evidence="3">The sequence shown here is derived from an EMBL/GenBank/DDBJ whole genome shotgun (WGS) entry which is preliminary data.</text>
</comment>
<evidence type="ECO:0000259" key="1">
    <source>
        <dbReference type="Pfam" id="PF06230"/>
    </source>
</evidence>
<organism evidence="3 4">
    <name type="scientific">Fulvimarina pelagi HTCC2506</name>
    <dbReference type="NCBI Taxonomy" id="314231"/>
    <lineage>
        <taxon>Bacteria</taxon>
        <taxon>Pseudomonadati</taxon>
        <taxon>Pseudomonadota</taxon>
        <taxon>Alphaproteobacteria</taxon>
        <taxon>Hyphomicrobiales</taxon>
        <taxon>Aurantimonadaceae</taxon>
        <taxon>Fulvimarina</taxon>
    </lineage>
</organism>
<dbReference type="PANTHER" id="PTHR39962:SF1">
    <property type="entry name" value="LPXI FAMILY PROTEIN"/>
    <property type="match status" value="1"/>
</dbReference>
<dbReference type="InterPro" id="IPR041255">
    <property type="entry name" value="LpxI_N"/>
</dbReference>
<dbReference type="Gene3D" id="3.40.140.80">
    <property type="match status" value="1"/>
</dbReference>
<dbReference type="InterPro" id="IPR043167">
    <property type="entry name" value="LpxI_C_sf"/>
</dbReference>
<dbReference type="Pfam" id="PF06230">
    <property type="entry name" value="LpxI_C"/>
    <property type="match status" value="1"/>
</dbReference>
<feature type="domain" description="LpxI C-terminal" evidence="1">
    <location>
        <begin position="141"/>
        <end position="276"/>
    </location>
</feature>
<name>Q0G6E5_9HYPH</name>
<feature type="domain" description="LpxI N-terminal" evidence="2">
    <location>
        <begin position="8"/>
        <end position="138"/>
    </location>
</feature>